<evidence type="ECO:0000313" key="4">
    <source>
        <dbReference type="Proteomes" id="UP000008372"/>
    </source>
</evidence>
<protein>
    <submittedName>
        <fullName evidence="3">Lipase putative</fullName>
    </submittedName>
</protein>
<sequence>MCKKLAKKVTATIVKGMILCAVLHLMGCANSKTDVLIYEPDDELVVLAHGLGRSGWAMWRLAQRLEDAQYKVCRLDYATFGVSVAEALAETRKQIDDCTAQAPKVHFVGHSLGGLVIRAYLQNNQQNLKKARMGQVVLIGTPNKGSELADYLSDSWLMNAAGGITRALVTGDNSLGNKLDALDVNSGLKLGVIAGTKPLALTRGRFNGPNDGLVSVASARLSNMSDFIAIEVSHSQLRYNAEVAEQTVRFLQTAHFKHE</sequence>
<feature type="signal peptide" evidence="1">
    <location>
        <begin position="1"/>
        <end position="31"/>
    </location>
</feature>
<keyword evidence="1" id="KW-0732">Signal</keyword>
<dbReference type="Proteomes" id="UP000008372">
    <property type="component" value="Unassembled WGS sequence"/>
</dbReference>
<dbReference type="EMBL" id="BAEK01000071">
    <property type="protein sequence ID" value="GAC06732.1"/>
    <property type="molecule type" value="Genomic_DNA"/>
</dbReference>
<evidence type="ECO:0000259" key="2">
    <source>
        <dbReference type="Pfam" id="PF12697"/>
    </source>
</evidence>
<feature type="chain" id="PRO_5045474298" evidence="1">
    <location>
        <begin position="32"/>
        <end position="259"/>
    </location>
</feature>
<evidence type="ECO:0000313" key="3">
    <source>
        <dbReference type="EMBL" id="GAC06732.1"/>
    </source>
</evidence>
<organism evidence="3 4">
    <name type="scientific">Paraglaciecola agarilytica NO2</name>
    <dbReference type="NCBI Taxonomy" id="1125747"/>
    <lineage>
        <taxon>Bacteria</taxon>
        <taxon>Pseudomonadati</taxon>
        <taxon>Pseudomonadota</taxon>
        <taxon>Gammaproteobacteria</taxon>
        <taxon>Alteromonadales</taxon>
        <taxon>Alteromonadaceae</taxon>
        <taxon>Paraglaciecola</taxon>
    </lineage>
</organism>
<accession>A0ABQ0IBT7</accession>
<feature type="domain" description="AB hydrolase-1" evidence="2">
    <location>
        <begin position="45"/>
        <end position="141"/>
    </location>
</feature>
<name>A0ABQ0IBT7_9ALTE</name>
<dbReference type="Pfam" id="PF12697">
    <property type="entry name" value="Abhydrolase_6"/>
    <property type="match status" value="1"/>
</dbReference>
<dbReference type="InterPro" id="IPR000073">
    <property type="entry name" value="AB_hydrolase_1"/>
</dbReference>
<comment type="caution">
    <text evidence="3">The sequence shown here is derived from an EMBL/GenBank/DDBJ whole genome shotgun (WGS) entry which is preliminary data.</text>
</comment>
<dbReference type="InterPro" id="IPR029058">
    <property type="entry name" value="AB_hydrolase_fold"/>
</dbReference>
<dbReference type="PANTHER" id="PTHR37946">
    <property type="entry name" value="SLL1969 PROTEIN"/>
    <property type="match status" value="1"/>
</dbReference>
<dbReference type="RefSeq" id="WP_008305650.1">
    <property type="nucleotide sequence ID" value="NZ_BAEK01000071.1"/>
</dbReference>
<reference evidence="3 4" key="1">
    <citation type="journal article" date="2014" name="Environ. Microbiol.">
        <title>Comparative genomics of the marine bacterial genus Glaciecola reveals the high degree of genomic diversity and genomic characteristic for cold adaptation.</title>
        <authorList>
            <person name="Qin Q.L."/>
            <person name="Xie B.B."/>
            <person name="Yu Y."/>
            <person name="Shu Y.L."/>
            <person name="Rong J.C."/>
            <person name="Zhang Y.J."/>
            <person name="Zhao D.L."/>
            <person name="Chen X.L."/>
            <person name="Zhang X.Y."/>
            <person name="Chen B."/>
            <person name="Zhou B.C."/>
            <person name="Zhang Y.Z."/>
        </authorList>
    </citation>
    <scope>NUCLEOTIDE SEQUENCE [LARGE SCALE GENOMIC DNA]</scope>
    <source>
        <strain evidence="3 4">NO2</strain>
    </source>
</reference>
<dbReference type="PANTHER" id="PTHR37946:SF1">
    <property type="entry name" value="SLL1969 PROTEIN"/>
    <property type="match status" value="1"/>
</dbReference>
<dbReference type="Gene3D" id="3.40.50.1820">
    <property type="entry name" value="alpha/beta hydrolase"/>
    <property type="match status" value="1"/>
</dbReference>
<evidence type="ECO:0000256" key="1">
    <source>
        <dbReference type="SAM" id="SignalP"/>
    </source>
</evidence>
<dbReference type="SUPFAM" id="SSF53474">
    <property type="entry name" value="alpha/beta-Hydrolases"/>
    <property type="match status" value="1"/>
</dbReference>
<keyword evidence="4" id="KW-1185">Reference proteome</keyword>
<proteinExistence type="predicted"/>
<gene>
    <name evidence="3" type="ORF">GAGA_3899</name>
</gene>